<dbReference type="CDD" id="cd17502">
    <property type="entry name" value="MFS_Azr1_MDR_like"/>
    <property type="match status" value="1"/>
</dbReference>
<feature type="transmembrane region" description="Helical" evidence="7">
    <location>
        <begin position="194"/>
        <end position="217"/>
    </location>
</feature>
<keyword evidence="10" id="KW-1185">Reference proteome</keyword>
<protein>
    <submittedName>
        <fullName evidence="9">MDR family MFS transporter</fullName>
    </submittedName>
</protein>
<feature type="transmembrane region" description="Helical" evidence="7">
    <location>
        <begin position="306"/>
        <end position="324"/>
    </location>
</feature>
<evidence type="ECO:0000256" key="1">
    <source>
        <dbReference type="ARBA" id="ARBA00004651"/>
    </source>
</evidence>
<organism evidence="9 10">
    <name type="scientific">Paenibacillus filicis</name>
    <dbReference type="NCBI Taxonomy" id="669464"/>
    <lineage>
        <taxon>Bacteria</taxon>
        <taxon>Bacillati</taxon>
        <taxon>Bacillota</taxon>
        <taxon>Bacilli</taxon>
        <taxon>Bacillales</taxon>
        <taxon>Paenibacillaceae</taxon>
        <taxon>Paenibacillus</taxon>
    </lineage>
</organism>
<feature type="transmembrane region" description="Helical" evidence="7">
    <location>
        <begin position="76"/>
        <end position="95"/>
    </location>
</feature>
<evidence type="ECO:0000256" key="2">
    <source>
        <dbReference type="ARBA" id="ARBA00022448"/>
    </source>
</evidence>
<feature type="transmembrane region" description="Helical" evidence="7">
    <location>
        <begin position="101"/>
        <end position="122"/>
    </location>
</feature>
<reference evidence="9 10" key="1">
    <citation type="submission" date="2024-04" db="EMBL/GenBank/DDBJ databases">
        <title>draft genome sequnece of Paenibacillus filicis.</title>
        <authorList>
            <person name="Kim D.-U."/>
        </authorList>
    </citation>
    <scope>NUCLEOTIDE SEQUENCE [LARGE SCALE GENOMIC DNA]</scope>
    <source>
        <strain evidence="9 10">KACC14197</strain>
    </source>
</reference>
<dbReference type="PROSITE" id="PS50850">
    <property type="entry name" value="MFS"/>
    <property type="match status" value="1"/>
</dbReference>
<proteinExistence type="predicted"/>
<keyword evidence="2" id="KW-0813">Transport</keyword>
<feature type="transmembrane region" description="Helical" evidence="7">
    <location>
        <begin position="43"/>
        <end position="64"/>
    </location>
</feature>
<feature type="transmembrane region" description="Helical" evidence="7">
    <location>
        <begin position="134"/>
        <end position="156"/>
    </location>
</feature>
<feature type="transmembrane region" description="Helical" evidence="7">
    <location>
        <begin position="360"/>
        <end position="381"/>
    </location>
</feature>
<dbReference type="InterPro" id="IPR004638">
    <property type="entry name" value="EmrB-like"/>
</dbReference>
<feature type="domain" description="Major facilitator superfamily (MFS) profile" evidence="8">
    <location>
        <begin position="11"/>
        <end position="502"/>
    </location>
</feature>
<feature type="transmembrane region" description="Helical" evidence="7">
    <location>
        <begin position="272"/>
        <end position="294"/>
    </location>
</feature>
<feature type="transmembrane region" description="Helical" evidence="7">
    <location>
        <begin position="229"/>
        <end position="251"/>
    </location>
</feature>
<comment type="caution">
    <text evidence="9">The sequence shown here is derived from an EMBL/GenBank/DDBJ whole genome shotgun (WGS) entry which is preliminary data.</text>
</comment>
<name>A0ABU9DIB4_9BACL</name>
<comment type="subcellular location">
    <subcellularLocation>
        <location evidence="1">Cell membrane</location>
        <topology evidence="1">Multi-pass membrane protein</topology>
    </subcellularLocation>
</comment>
<dbReference type="PANTHER" id="PTHR23501:SF197">
    <property type="entry name" value="COMD"/>
    <property type="match status" value="1"/>
</dbReference>
<dbReference type="Pfam" id="PF07690">
    <property type="entry name" value="MFS_1"/>
    <property type="match status" value="1"/>
</dbReference>
<evidence type="ECO:0000313" key="10">
    <source>
        <dbReference type="Proteomes" id="UP001469365"/>
    </source>
</evidence>
<feature type="transmembrane region" description="Helical" evidence="7">
    <location>
        <begin position="402"/>
        <end position="421"/>
    </location>
</feature>
<accession>A0ABU9DIB4</accession>
<dbReference type="SUPFAM" id="SSF103473">
    <property type="entry name" value="MFS general substrate transporter"/>
    <property type="match status" value="1"/>
</dbReference>
<keyword evidence="6 7" id="KW-0472">Membrane</keyword>
<evidence type="ECO:0000259" key="8">
    <source>
        <dbReference type="PROSITE" id="PS50850"/>
    </source>
</evidence>
<dbReference type="PRINTS" id="PR01036">
    <property type="entry name" value="TCRTETB"/>
</dbReference>
<evidence type="ECO:0000256" key="4">
    <source>
        <dbReference type="ARBA" id="ARBA00022692"/>
    </source>
</evidence>
<keyword evidence="3" id="KW-1003">Cell membrane</keyword>
<sequence length="512" mass="53894">MLTKQTKAGRVLTGLLAGLFLSTLDQTIVSTAMPNVVQELGGFSLYSWVFTVYMLASTTTMPIYGKLADIWGRRTMYVTGCLLFLIGSALCGQAGSMTELIVFRGIQGLGAGALMPISMTIVADLYPPEKRGKFMGLLGAAFALSSILGPVLGGVIVEQWGWGWIFLINLPIGIPALLLVATSLQEQKRSIKPVIDWLGALTLSSATVSILLALVWAGDIPGSAMSYSWSSPVIIGLLAAGAGLLAVFLWIQTKTKEPLLPLRLFRVRTITVGHVVGFFMSAGMFAAIVYLPLFAQAVLGVSSARAGYILMPLMLAVVVTSVAGGRLMSRLSYRALLVPSLALMTIGFIGFSQLGVDTSGVQLIGFMIIAGLGMGAVYPTVGTAAQSAADIQDRGVATSSSQFFRSMGGTVGISVLGSLLTRSVAAGTVGLKEQAGGMPAERLENLSDPQLLLNAGARLSLPPELLAGLQRVWSESLGTLFTGGLIFVIIALAASFGLGRARLVEKRQEIRR</sequence>
<feature type="transmembrane region" description="Helical" evidence="7">
    <location>
        <begin position="162"/>
        <end position="182"/>
    </location>
</feature>
<evidence type="ECO:0000313" key="9">
    <source>
        <dbReference type="EMBL" id="MEK8127981.1"/>
    </source>
</evidence>
<dbReference type="RefSeq" id="WP_341415045.1">
    <property type="nucleotide sequence ID" value="NZ_JBBPCC010000004.1"/>
</dbReference>
<feature type="transmembrane region" description="Helical" evidence="7">
    <location>
        <begin position="477"/>
        <end position="498"/>
    </location>
</feature>
<dbReference type="PANTHER" id="PTHR23501">
    <property type="entry name" value="MAJOR FACILITATOR SUPERFAMILY"/>
    <property type="match status" value="1"/>
</dbReference>
<dbReference type="NCBIfam" id="TIGR00711">
    <property type="entry name" value="efflux_EmrB"/>
    <property type="match status" value="1"/>
</dbReference>
<evidence type="ECO:0000256" key="5">
    <source>
        <dbReference type="ARBA" id="ARBA00022989"/>
    </source>
</evidence>
<feature type="transmembrane region" description="Helical" evidence="7">
    <location>
        <begin position="336"/>
        <end position="354"/>
    </location>
</feature>
<keyword evidence="5 7" id="KW-1133">Transmembrane helix</keyword>
<dbReference type="InterPro" id="IPR011701">
    <property type="entry name" value="MFS"/>
</dbReference>
<dbReference type="EMBL" id="JBBPCC010000004">
    <property type="protein sequence ID" value="MEK8127981.1"/>
    <property type="molecule type" value="Genomic_DNA"/>
</dbReference>
<dbReference type="Gene3D" id="1.20.1250.20">
    <property type="entry name" value="MFS general substrate transporter like domains"/>
    <property type="match status" value="1"/>
</dbReference>
<dbReference type="Proteomes" id="UP001469365">
    <property type="component" value="Unassembled WGS sequence"/>
</dbReference>
<dbReference type="Gene3D" id="1.20.1720.10">
    <property type="entry name" value="Multidrug resistance protein D"/>
    <property type="match status" value="1"/>
</dbReference>
<gene>
    <name evidence="9" type="ORF">WMW72_08720</name>
</gene>
<evidence type="ECO:0000256" key="3">
    <source>
        <dbReference type="ARBA" id="ARBA00022475"/>
    </source>
</evidence>
<evidence type="ECO:0000256" key="6">
    <source>
        <dbReference type="ARBA" id="ARBA00023136"/>
    </source>
</evidence>
<dbReference type="InterPro" id="IPR036259">
    <property type="entry name" value="MFS_trans_sf"/>
</dbReference>
<evidence type="ECO:0000256" key="7">
    <source>
        <dbReference type="SAM" id="Phobius"/>
    </source>
</evidence>
<keyword evidence="4 7" id="KW-0812">Transmembrane</keyword>
<dbReference type="InterPro" id="IPR020846">
    <property type="entry name" value="MFS_dom"/>
</dbReference>